<dbReference type="EMBL" id="CAINUL010000002">
    <property type="protein sequence ID" value="CAD0107874.1"/>
    <property type="molecule type" value="Genomic_DNA"/>
</dbReference>
<dbReference type="Proteomes" id="UP000745764">
    <property type="component" value="Unassembled WGS sequence"/>
</dbReference>
<proteinExistence type="predicted"/>
<evidence type="ECO:0000256" key="1">
    <source>
        <dbReference type="SAM" id="MobiDB-lite"/>
    </source>
</evidence>
<organism evidence="3 4">
    <name type="scientific">Aureobasidium uvarum</name>
    <dbReference type="NCBI Taxonomy" id="2773716"/>
    <lineage>
        <taxon>Eukaryota</taxon>
        <taxon>Fungi</taxon>
        <taxon>Dikarya</taxon>
        <taxon>Ascomycota</taxon>
        <taxon>Pezizomycotina</taxon>
        <taxon>Dothideomycetes</taxon>
        <taxon>Dothideomycetidae</taxon>
        <taxon>Dothideales</taxon>
        <taxon>Saccotheciaceae</taxon>
        <taxon>Aureobasidium</taxon>
    </lineage>
</organism>
<feature type="transmembrane region" description="Helical" evidence="2">
    <location>
        <begin position="72"/>
        <end position="96"/>
    </location>
</feature>
<dbReference type="AlphaFoldDB" id="A0A9N8PRA7"/>
<accession>A0A9N8PRA7</accession>
<keyword evidence="2" id="KW-0472">Membrane</keyword>
<feature type="compositionally biased region" description="Polar residues" evidence="1">
    <location>
        <begin position="28"/>
        <end position="46"/>
    </location>
</feature>
<protein>
    <submittedName>
        <fullName evidence="3">Uncharacterized protein</fullName>
    </submittedName>
</protein>
<dbReference type="PANTHER" id="PTHR35394">
    <property type="entry name" value="DUF3176 DOMAIN-CONTAINING PROTEIN"/>
    <property type="match status" value="1"/>
</dbReference>
<name>A0A9N8PRA7_9PEZI</name>
<dbReference type="Pfam" id="PF11374">
    <property type="entry name" value="DUF3176"/>
    <property type="match status" value="1"/>
</dbReference>
<keyword evidence="2" id="KW-1133">Transmembrane helix</keyword>
<dbReference type="InterPro" id="IPR021514">
    <property type="entry name" value="DUF3176"/>
</dbReference>
<feature type="region of interest" description="Disordered" evidence="1">
    <location>
        <begin position="1"/>
        <end position="61"/>
    </location>
</feature>
<feature type="transmembrane region" description="Helical" evidence="2">
    <location>
        <begin position="116"/>
        <end position="136"/>
    </location>
</feature>
<feature type="compositionally biased region" description="Basic and acidic residues" evidence="1">
    <location>
        <begin position="47"/>
        <end position="61"/>
    </location>
</feature>
<keyword evidence="2" id="KW-0812">Transmembrane</keyword>
<reference evidence="3" key="1">
    <citation type="submission" date="2020-06" db="EMBL/GenBank/DDBJ databases">
        <authorList>
            <person name="Onetto C."/>
        </authorList>
    </citation>
    <scope>NUCLEOTIDE SEQUENCE</scope>
</reference>
<sequence length="178" mass="19885">MDIGTAALESGYARPRHSDEDHDLHETQPLQPSDTYQRSDTSNSTKVRLEDSTVRSSMVDKRHTPYRETGRLTWSFELVAAVFSVACFIGLIILLAVSRGKEQRYWFGGHITLNGLVALITTITRASVMVSVAASLSQLKWNRFASNTSLHPLDDLSRYDSASRGPWGSLNLLIRPHL</sequence>
<keyword evidence="4" id="KW-1185">Reference proteome</keyword>
<feature type="compositionally biased region" description="Basic and acidic residues" evidence="1">
    <location>
        <begin position="16"/>
        <end position="26"/>
    </location>
</feature>
<dbReference type="OrthoDB" id="5242705at2759"/>
<evidence type="ECO:0000256" key="2">
    <source>
        <dbReference type="SAM" id="Phobius"/>
    </source>
</evidence>
<evidence type="ECO:0000313" key="3">
    <source>
        <dbReference type="EMBL" id="CAD0107874.1"/>
    </source>
</evidence>
<comment type="caution">
    <text evidence="3">The sequence shown here is derived from an EMBL/GenBank/DDBJ whole genome shotgun (WGS) entry which is preliminary data.</text>
</comment>
<gene>
    <name evidence="3" type="ORF">AWRI4620_LOCUS2129</name>
</gene>
<dbReference type="PANTHER" id="PTHR35394:SF5">
    <property type="entry name" value="DUF3176 DOMAIN-CONTAINING PROTEIN"/>
    <property type="match status" value="1"/>
</dbReference>
<evidence type="ECO:0000313" key="4">
    <source>
        <dbReference type="Proteomes" id="UP000745764"/>
    </source>
</evidence>